<dbReference type="Gene3D" id="3.30.470.160">
    <property type="entry name" value="Inositol polyphosphate kinase"/>
    <property type="match status" value="1"/>
</dbReference>
<proteinExistence type="inferred from homology"/>
<accession>A0A7E4ZZQ7</accession>
<evidence type="ECO:0000256" key="5">
    <source>
        <dbReference type="ARBA" id="ARBA00022840"/>
    </source>
</evidence>
<name>A0A7E4ZZQ7_PANRE</name>
<evidence type="ECO:0000256" key="2">
    <source>
        <dbReference type="ARBA" id="ARBA00022679"/>
    </source>
</evidence>
<comment type="catalytic activity">
    <reaction evidence="7">
        <text>1D-myo-inositol 1,3,4,6-tetrakisphosphate + ATP = 1D-myo-inositol 1,3,4,5,6-pentakisphosphate + ADP + H(+)</text>
        <dbReference type="Rhea" id="RHEA:12717"/>
        <dbReference type="ChEBI" id="CHEBI:15378"/>
        <dbReference type="ChEBI" id="CHEBI:30616"/>
        <dbReference type="ChEBI" id="CHEBI:57660"/>
        <dbReference type="ChEBI" id="CHEBI:57733"/>
        <dbReference type="ChEBI" id="CHEBI:456216"/>
        <dbReference type="EC" id="2.7.1.140"/>
    </reaction>
</comment>
<reference evidence="9" key="1">
    <citation type="journal article" date="2013" name="Genetics">
        <title>The draft genome and transcriptome of Panagrellus redivivus are shaped by the harsh demands of a free-living lifestyle.</title>
        <authorList>
            <person name="Srinivasan J."/>
            <person name="Dillman A.R."/>
            <person name="Macchietto M.G."/>
            <person name="Heikkinen L."/>
            <person name="Lakso M."/>
            <person name="Fracchia K.M."/>
            <person name="Antoshechkin I."/>
            <person name="Mortazavi A."/>
            <person name="Wong G."/>
            <person name="Sternberg P.W."/>
        </authorList>
    </citation>
    <scope>NUCLEOTIDE SEQUENCE [LARGE SCALE GENOMIC DNA]</scope>
    <source>
        <strain evidence="9">MT8872</strain>
    </source>
</reference>
<evidence type="ECO:0000313" key="9">
    <source>
        <dbReference type="Proteomes" id="UP000492821"/>
    </source>
</evidence>
<dbReference type="Proteomes" id="UP000492821">
    <property type="component" value="Unassembled WGS sequence"/>
</dbReference>
<keyword evidence="2 8" id="KW-0808">Transferase</keyword>
<dbReference type="EC" id="2.7.-.-" evidence="8"/>
<dbReference type="GO" id="GO:0008440">
    <property type="term" value="F:inositol-1,4,5-trisphosphate 3-kinase activity"/>
    <property type="evidence" value="ECO:0007669"/>
    <property type="project" value="TreeGrafter"/>
</dbReference>
<dbReference type="GO" id="GO:0005524">
    <property type="term" value="F:ATP binding"/>
    <property type="evidence" value="ECO:0007669"/>
    <property type="project" value="UniProtKB-KW"/>
</dbReference>
<dbReference type="InterPro" id="IPR005522">
    <property type="entry name" value="IPK"/>
</dbReference>
<protein>
    <recommendedName>
        <fullName evidence="8">Kinase</fullName>
        <ecNumber evidence="8">2.7.-.-</ecNumber>
    </recommendedName>
</protein>
<keyword evidence="9" id="KW-1185">Reference proteome</keyword>
<comment type="catalytic activity">
    <reaction evidence="6">
        <text>1D-myo-inositol 1,4,5-trisphosphate + 2 ATP = 1D-myo-inositol 1,3,4,5,6-pentakisphosphate + 2 ADP + 2 H(+)</text>
        <dbReference type="Rhea" id="RHEA:32359"/>
        <dbReference type="ChEBI" id="CHEBI:15378"/>
        <dbReference type="ChEBI" id="CHEBI:30616"/>
        <dbReference type="ChEBI" id="CHEBI:57733"/>
        <dbReference type="ChEBI" id="CHEBI:203600"/>
        <dbReference type="ChEBI" id="CHEBI:456216"/>
        <dbReference type="EC" id="2.7.1.151"/>
    </reaction>
</comment>
<dbReference type="WBParaSite" id="Pan_g5056.t1">
    <property type="protein sequence ID" value="Pan_g5056.t1"/>
    <property type="gene ID" value="Pan_g5056"/>
</dbReference>
<comment type="similarity">
    <text evidence="1 8">Belongs to the inositol phosphokinase (IPK) family.</text>
</comment>
<dbReference type="PANTHER" id="PTHR12400">
    <property type="entry name" value="INOSITOL POLYPHOSPHATE KINASE"/>
    <property type="match status" value="1"/>
</dbReference>
<evidence type="ECO:0000256" key="3">
    <source>
        <dbReference type="ARBA" id="ARBA00022741"/>
    </source>
</evidence>
<sequence length="289" mass="33662">MYEDEELPECLEWYKDQIAGHHPSVVKNGIRQIGIVKEHGRDAFLLKLVQEGERGTSEVQFYDGIFETNETDHTEPQKIALVQLRKFVPRYFGRRTIEIAKRSYEFIELEDITNAFSKPCIMDIKIGKVTYDPMASEAKRLAESIKSPFQTDFGFRILGYKLHPTETGLTREKDKNWGRTRSPGNIKNAFLEYLEAIPRNPKAWPIVLRTFVHELTLMSNWFATQNSIQLYSSSLLFVYEGDATRPPAATVKMIDFSHVFYDTKRDDNYIHGLSYIKKMFSRIESENRQ</sequence>
<reference evidence="10" key="2">
    <citation type="submission" date="2020-10" db="UniProtKB">
        <authorList>
            <consortium name="WormBaseParasite"/>
        </authorList>
    </citation>
    <scope>IDENTIFICATION</scope>
</reference>
<evidence type="ECO:0000256" key="6">
    <source>
        <dbReference type="ARBA" id="ARBA00036164"/>
    </source>
</evidence>
<evidence type="ECO:0000256" key="1">
    <source>
        <dbReference type="ARBA" id="ARBA00007374"/>
    </source>
</evidence>
<dbReference type="GO" id="GO:0051765">
    <property type="term" value="F:inositol tetrakisphosphate kinase activity"/>
    <property type="evidence" value="ECO:0007669"/>
    <property type="project" value="TreeGrafter"/>
</dbReference>
<dbReference type="GO" id="GO:0005634">
    <property type="term" value="C:nucleus"/>
    <property type="evidence" value="ECO:0007669"/>
    <property type="project" value="TreeGrafter"/>
</dbReference>
<dbReference type="Pfam" id="PF03770">
    <property type="entry name" value="IPK"/>
    <property type="match status" value="1"/>
</dbReference>
<dbReference type="SUPFAM" id="SSF56104">
    <property type="entry name" value="SAICAR synthase-like"/>
    <property type="match status" value="1"/>
</dbReference>
<evidence type="ECO:0000256" key="8">
    <source>
        <dbReference type="RuleBase" id="RU363090"/>
    </source>
</evidence>
<evidence type="ECO:0000256" key="4">
    <source>
        <dbReference type="ARBA" id="ARBA00022777"/>
    </source>
</evidence>
<organism evidence="9 10">
    <name type="scientific">Panagrellus redivivus</name>
    <name type="common">Microworm</name>
    <dbReference type="NCBI Taxonomy" id="6233"/>
    <lineage>
        <taxon>Eukaryota</taxon>
        <taxon>Metazoa</taxon>
        <taxon>Ecdysozoa</taxon>
        <taxon>Nematoda</taxon>
        <taxon>Chromadorea</taxon>
        <taxon>Rhabditida</taxon>
        <taxon>Tylenchina</taxon>
        <taxon>Panagrolaimomorpha</taxon>
        <taxon>Panagrolaimoidea</taxon>
        <taxon>Panagrolaimidae</taxon>
        <taxon>Panagrellus</taxon>
    </lineage>
</organism>
<dbReference type="AlphaFoldDB" id="A0A7E4ZZQ7"/>
<keyword evidence="5" id="KW-0067">ATP-binding</keyword>
<dbReference type="GO" id="GO:0032958">
    <property type="term" value="P:inositol phosphate biosynthetic process"/>
    <property type="evidence" value="ECO:0007669"/>
    <property type="project" value="InterPro"/>
</dbReference>
<evidence type="ECO:0000256" key="7">
    <source>
        <dbReference type="ARBA" id="ARBA00036525"/>
    </source>
</evidence>
<keyword evidence="4 8" id="KW-0418">Kinase</keyword>
<dbReference type="GO" id="GO:0005737">
    <property type="term" value="C:cytoplasm"/>
    <property type="evidence" value="ECO:0007669"/>
    <property type="project" value="TreeGrafter"/>
</dbReference>
<dbReference type="InterPro" id="IPR038286">
    <property type="entry name" value="IPK_sf"/>
</dbReference>
<dbReference type="PANTHER" id="PTHR12400:SF51">
    <property type="entry name" value="INOSITOL POLYPHOSPHATE MULTIKINASE"/>
    <property type="match status" value="1"/>
</dbReference>
<keyword evidence="3" id="KW-0547">Nucleotide-binding</keyword>
<evidence type="ECO:0000313" key="10">
    <source>
        <dbReference type="WBParaSite" id="Pan_g5056.t1"/>
    </source>
</evidence>